<protein>
    <submittedName>
        <fullName evidence="3">Uncharacterized protein</fullName>
    </submittedName>
</protein>
<dbReference type="AlphaFoldDB" id="A0A6A7C7A4"/>
<sequence length="173" mass="18943">MRIDDNEELSKLSHPIHPPLILIDSHSIDGLLFIATGSAKRNNLRRDPPLHFLENMIPSPSRRQHSDYLTSIDPAPSSYNYPQLKPHPPRNQRPSDGGKPNTYSNGNDFTSHITGFDPEPRSPRIIFGMKPRTFCVVATVMCLVVVACAVGGAVGGRNLRFEGGSNRGSGSDS</sequence>
<gene>
    <name evidence="3" type="ORF">K470DRAFT_121712</name>
</gene>
<feature type="region of interest" description="Disordered" evidence="1">
    <location>
        <begin position="77"/>
        <end position="107"/>
    </location>
</feature>
<evidence type="ECO:0000313" key="3">
    <source>
        <dbReference type="EMBL" id="KAF2863273.1"/>
    </source>
</evidence>
<evidence type="ECO:0000256" key="1">
    <source>
        <dbReference type="SAM" id="MobiDB-lite"/>
    </source>
</evidence>
<reference evidence="3" key="1">
    <citation type="journal article" date="2020" name="Stud. Mycol.">
        <title>101 Dothideomycetes genomes: a test case for predicting lifestyles and emergence of pathogens.</title>
        <authorList>
            <person name="Haridas S."/>
            <person name="Albert R."/>
            <person name="Binder M."/>
            <person name="Bloem J."/>
            <person name="Labutti K."/>
            <person name="Salamov A."/>
            <person name="Andreopoulos B."/>
            <person name="Baker S."/>
            <person name="Barry K."/>
            <person name="Bills G."/>
            <person name="Bluhm B."/>
            <person name="Cannon C."/>
            <person name="Castanera R."/>
            <person name="Culley D."/>
            <person name="Daum C."/>
            <person name="Ezra D."/>
            <person name="Gonzalez J."/>
            <person name="Henrissat B."/>
            <person name="Kuo A."/>
            <person name="Liang C."/>
            <person name="Lipzen A."/>
            <person name="Lutzoni F."/>
            <person name="Magnuson J."/>
            <person name="Mondo S."/>
            <person name="Nolan M."/>
            <person name="Ohm R."/>
            <person name="Pangilinan J."/>
            <person name="Park H.-J."/>
            <person name="Ramirez L."/>
            <person name="Alfaro M."/>
            <person name="Sun H."/>
            <person name="Tritt A."/>
            <person name="Yoshinaga Y."/>
            <person name="Zwiers L.-H."/>
            <person name="Turgeon B."/>
            <person name="Goodwin S."/>
            <person name="Spatafora J."/>
            <person name="Crous P."/>
            <person name="Grigoriev I."/>
        </authorList>
    </citation>
    <scope>NUCLEOTIDE SEQUENCE</scope>
    <source>
        <strain evidence="3">CBS 480.64</strain>
    </source>
</reference>
<keyword evidence="2" id="KW-0472">Membrane</keyword>
<organism evidence="3 4">
    <name type="scientific">Piedraia hortae CBS 480.64</name>
    <dbReference type="NCBI Taxonomy" id="1314780"/>
    <lineage>
        <taxon>Eukaryota</taxon>
        <taxon>Fungi</taxon>
        <taxon>Dikarya</taxon>
        <taxon>Ascomycota</taxon>
        <taxon>Pezizomycotina</taxon>
        <taxon>Dothideomycetes</taxon>
        <taxon>Dothideomycetidae</taxon>
        <taxon>Capnodiales</taxon>
        <taxon>Piedraiaceae</taxon>
        <taxon>Piedraia</taxon>
    </lineage>
</organism>
<feature type="transmembrane region" description="Helical" evidence="2">
    <location>
        <begin position="134"/>
        <end position="154"/>
    </location>
</feature>
<keyword evidence="2" id="KW-0812">Transmembrane</keyword>
<dbReference type="Proteomes" id="UP000799421">
    <property type="component" value="Unassembled WGS sequence"/>
</dbReference>
<dbReference type="EMBL" id="MU005961">
    <property type="protein sequence ID" value="KAF2863273.1"/>
    <property type="molecule type" value="Genomic_DNA"/>
</dbReference>
<name>A0A6A7C7A4_9PEZI</name>
<keyword evidence="4" id="KW-1185">Reference proteome</keyword>
<evidence type="ECO:0000256" key="2">
    <source>
        <dbReference type="SAM" id="Phobius"/>
    </source>
</evidence>
<proteinExistence type="predicted"/>
<keyword evidence="2" id="KW-1133">Transmembrane helix</keyword>
<evidence type="ECO:0000313" key="4">
    <source>
        <dbReference type="Proteomes" id="UP000799421"/>
    </source>
</evidence>
<accession>A0A6A7C7A4</accession>